<organism evidence="6 7">
    <name type="scientific">Coniosporium apollinis (strain CBS 100218)</name>
    <name type="common">Rock-inhabiting black yeast</name>
    <dbReference type="NCBI Taxonomy" id="1168221"/>
    <lineage>
        <taxon>Eukaryota</taxon>
        <taxon>Fungi</taxon>
        <taxon>Dikarya</taxon>
        <taxon>Ascomycota</taxon>
        <taxon>Pezizomycotina</taxon>
        <taxon>Dothideomycetes</taxon>
        <taxon>Dothideomycetes incertae sedis</taxon>
        <taxon>Coniosporium</taxon>
    </lineage>
</organism>
<feature type="domain" description="Xylanolytic transcriptional activator regulatory" evidence="5">
    <location>
        <begin position="276"/>
        <end position="349"/>
    </location>
</feature>
<proteinExistence type="predicted"/>
<dbReference type="AlphaFoldDB" id="R7Z7H8"/>
<dbReference type="SMART" id="SM00906">
    <property type="entry name" value="Fungal_trans"/>
    <property type="match status" value="1"/>
</dbReference>
<feature type="region of interest" description="Disordered" evidence="4">
    <location>
        <begin position="1"/>
        <end position="55"/>
    </location>
</feature>
<feature type="compositionally biased region" description="Low complexity" evidence="4">
    <location>
        <begin position="11"/>
        <end position="24"/>
    </location>
</feature>
<keyword evidence="1" id="KW-0805">Transcription regulation</keyword>
<evidence type="ECO:0000256" key="4">
    <source>
        <dbReference type="SAM" id="MobiDB-lite"/>
    </source>
</evidence>
<dbReference type="InterPro" id="IPR051127">
    <property type="entry name" value="Fungal_SecMet_Regulators"/>
</dbReference>
<dbReference type="eggNOG" id="ENOG502QTA0">
    <property type="taxonomic scope" value="Eukaryota"/>
</dbReference>
<evidence type="ECO:0000256" key="1">
    <source>
        <dbReference type="ARBA" id="ARBA00023015"/>
    </source>
</evidence>
<gene>
    <name evidence="6" type="ORF">W97_09334</name>
</gene>
<name>R7Z7H8_CONA1</name>
<dbReference type="OrthoDB" id="5464at2759"/>
<accession>R7Z7H8</accession>
<protein>
    <recommendedName>
        <fullName evidence="5">Xylanolytic transcriptional activator regulatory domain-containing protein</fullName>
    </recommendedName>
</protein>
<dbReference type="RefSeq" id="XP_007785385.1">
    <property type="nucleotide sequence ID" value="XM_007787195.1"/>
</dbReference>
<dbReference type="GO" id="GO:0006351">
    <property type="term" value="P:DNA-templated transcription"/>
    <property type="evidence" value="ECO:0007669"/>
    <property type="project" value="InterPro"/>
</dbReference>
<sequence length="626" mass="69364">MRIRLNEYERQQQQPPTVQPQVQPADDLLSPTHVALSPASNDNDIHSDTMQGEDSLSNHMEPVERARYSETPALDHPGVPNPLVPVQPAYIHDNAGSLRYLGHSSTWSFSRQVLHMAHQSPHSSHSFEPSMHVEGEVYRVDAGNSPTFSSADTAGIPSADIALYHLQNVKFRTRPLYHLFDEADFTFNLHHFYESPLAFAQARPLWYIHYLLIMAFGKAFIAQPQAANGLAGLTLFERALRLLPDVTYLVRDRVESTEILCCIALYLESIDHRSAAHVYIGQAVRLAQSHGLHTNMQASAVGNHLVHRGRRIWWTVYALDRKLSCSMGIPISIRDEDITTPLSLADDTDFIANGLAIHVRICQLLGNVISTVYSNDGKLNQTCITSAQTVLRGVAGLANELAVFSRRCFGDVSRVAARLDLGYHQCIILASRPFLYYLLKQRLESSSLSRPFPLSSTTKGLVQVCIDSAVQTIAILSRLREHDLLDTFLPFDLESAFSAAFVLLMASSVHPKLLPQHNWLNTVMEVFDSIVLKGNMLASLRKAEVEELAQILRALDRGRPSLADKSASSIVMPADAQLSWTPASGNMSLPSLGDPFFDEWNADDGFSGAQIMDLANALDIGVLDNI</sequence>
<keyword evidence="3" id="KW-0539">Nucleus</keyword>
<dbReference type="PANTHER" id="PTHR47424">
    <property type="entry name" value="REGULATORY PROTEIN GAL4"/>
    <property type="match status" value="1"/>
</dbReference>
<dbReference type="GO" id="GO:0008270">
    <property type="term" value="F:zinc ion binding"/>
    <property type="evidence" value="ECO:0007669"/>
    <property type="project" value="InterPro"/>
</dbReference>
<feature type="compositionally biased region" description="Polar residues" evidence="4">
    <location>
        <begin position="38"/>
        <end position="55"/>
    </location>
</feature>
<dbReference type="HOGENOM" id="CLU_006926_3_2_1"/>
<evidence type="ECO:0000256" key="3">
    <source>
        <dbReference type="ARBA" id="ARBA00023242"/>
    </source>
</evidence>
<evidence type="ECO:0000259" key="5">
    <source>
        <dbReference type="SMART" id="SM00906"/>
    </source>
</evidence>
<evidence type="ECO:0000313" key="7">
    <source>
        <dbReference type="Proteomes" id="UP000016924"/>
    </source>
</evidence>
<dbReference type="EMBL" id="JH767668">
    <property type="protein sequence ID" value="EON70068.1"/>
    <property type="molecule type" value="Genomic_DNA"/>
</dbReference>
<feature type="compositionally biased region" description="Basic and acidic residues" evidence="4">
    <location>
        <begin position="1"/>
        <end position="10"/>
    </location>
</feature>
<reference evidence="7" key="1">
    <citation type="submission" date="2012-06" db="EMBL/GenBank/DDBJ databases">
        <title>The genome sequence of Coniosporium apollinis CBS 100218.</title>
        <authorList>
            <consortium name="The Broad Institute Genome Sequencing Platform"/>
            <person name="Cuomo C."/>
            <person name="Gorbushina A."/>
            <person name="Noack S."/>
            <person name="Walker B."/>
            <person name="Young S.K."/>
            <person name="Zeng Q."/>
            <person name="Gargeya S."/>
            <person name="Fitzgerald M."/>
            <person name="Haas B."/>
            <person name="Abouelleil A."/>
            <person name="Alvarado L."/>
            <person name="Arachchi H.M."/>
            <person name="Berlin A.M."/>
            <person name="Chapman S.B."/>
            <person name="Goldberg J."/>
            <person name="Griggs A."/>
            <person name="Gujja S."/>
            <person name="Hansen M."/>
            <person name="Howarth C."/>
            <person name="Imamovic A."/>
            <person name="Larimer J."/>
            <person name="McCowan C."/>
            <person name="Montmayeur A."/>
            <person name="Murphy C."/>
            <person name="Neiman D."/>
            <person name="Pearson M."/>
            <person name="Priest M."/>
            <person name="Roberts A."/>
            <person name="Saif S."/>
            <person name="Shea T."/>
            <person name="Sisk P."/>
            <person name="Sykes S."/>
            <person name="Wortman J."/>
            <person name="Nusbaum C."/>
            <person name="Birren B."/>
        </authorList>
    </citation>
    <scope>NUCLEOTIDE SEQUENCE [LARGE SCALE GENOMIC DNA]</scope>
    <source>
        <strain evidence="7">CBS 100218</strain>
    </source>
</reference>
<evidence type="ECO:0000256" key="2">
    <source>
        <dbReference type="ARBA" id="ARBA00023163"/>
    </source>
</evidence>
<evidence type="ECO:0000313" key="6">
    <source>
        <dbReference type="EMBL" id="EON70068.1"/>
    </source>
</evidence>
<keyword evidence="2" id="KW-0804">Transcription</keyword>
<dbReference type="GO" id="GO:0003677">
    <property type="term" value="F:DNA binding"/>
    <property type="evidence" value="ECO:0007669"/>
    <property type="project" value="InterPro"/>
</dbReference>
<dbReference type="OMA" id="QDIHTES"/>
<dbReference type="CDD" id="cd12148">
    <property type="entry name" value="fungal_TF_MHR"/>
    <property type="match status" value="1"/>
</dbReference>
<dbReference type="Pfam" id="PF04082">
    <property type="entry name" value="Fungal_trans"/>
    <property type="match status" value="1"/>
</dbReference>
<dbReference type="STRING" id="1168221.R7Z7H8"/>
<dbReference type="GeneID" id="19906645"/>
<dbReference type="Proteomes" id="UP000016924">
    <property type="component" value="Unassembled WGS sequence"/>
</dbReference>
<dbReference type="InterPro" id="IPR007219">
    <property type="entry name" value="XnlR_reg_dom"/>
</dbReference>
<dbReference type="PANTHER" id="PTHR47424:SF6">
    <property type="entry name" value="PROLINE UTILIZATION TRANS-ACTIVATOR"/>
    <property type="match status" value="1"/>
</dbReference>
<keyword evidence="7" id="KW-1185">Reference proteome</keyword>